<dbReference type="GO" id="GO:0019031">
    <property type="term" value="C:viral envelope"/>
    <property type="evidence" value="ECO:0007669"/>
    <property type="project" value="UniProtKB-KW"/>
</dbReference>
<evidence type="ECO:0000256" key="3">
    <source>
        <dbReference type="ARBA" id="ARBA00022879"/>
    </source>
</evidence>
<sequence length="241" mass="27008">MDQLGLDIYNQIYERYLIKLNRNTANASINCNIDVGLIETENINNCNLTFTNECVSNSSTNFTLLLESLVEVLKLLPPEQSSKIEKKLGITLSELENGEDNGFVQECKAQASVNNSISVNEIKITNCYSTGSQPAEFIFVNSGTVESNCGMSKISEALQNTNIIIEKEDEVVTNIFGVDLLGIIVLLVTLILAYIFYCIIVMHIYKTKSAIYFSRNTIVPEDELILHNINIRRTIPIINDR</sequence>
<evidence type="ECO:0000256" key="2">
    <source>
        <dbReference type="ARBA" id="ARBA00022692"/>
    </source>
</evidence>
<evidence type="ECO:0000256" key="4">
    <source>
        <dbReference type="ARBA" id="ARBA00022921"/>
    </source>
</evidence>
<keyword evidence="3" id="KW-0261">Viral envelope protein</keyword>
<dbReference type="GeneID" id="1449906"/>
<gene>
    <name evidence="10" type="primary">MSV094</name>
</gene>
<accession>Q9YVZ8</accession>
<dbReference type="EMBL" id="AF063866">
    <property type="protein sequence ID" value="AAC97643.1"/>
    <property type="molecule type" value="Genomic_DNA"/>
</dbReference>
<evidence type="ECO:0000256" key="6">
    <source>
        <dbReference type="ARBA" id="ARBA00023136"/>
    </source>
</evidence>
<dbReference type="RefSeq" id="NP_048165.1">
    <property type="nucleotide sequence ID" value="NC_001993.1"/>
</dbReference>
<name>Q9YVZ8_MSEPV</name>
<proteinExistence type="predicted"/>
<evidence type="ECO:0000256" key="7">
    <source>
        <dbReference type="ARBA" id="ARBA00023157"/>
    </source>
</evidence>
<keyword evidence="7" id="KW-1015">Disulfide bond</keyword>
<dbReference type="PIR" id="T28255">
    <property type="entry name" value="T28255"/>
</dbReference>
<dbReference type="KEGG" id="vg:1449906"/>
<dbReference type="OrthoDB" id="15085at10239"/>
<keyword evidence="6 9" id="KW-0472">Membrane</keyword>
<protein>
    <submittedName>
        <fullName evidence="10">ORF MSV094 putative membrane protein (Vaccinia F9L), similar to SW:P24361</fullName>
    </submittedName>
</protein>
<keyword evidence="11" id="KW-1185">Reference proteome</keyword>
<evidence type="ECO:0000256" key="5">
    <source>
        <dbReference type="ARBA" id="ARBA00022989"/>
    </source>
</evidence>
<dbReference type="Proteomes" id="UP000172353">
    <property type="component" value="Segment"/>
</dbReference>
<feature type="transmembrane region" description="Helical" evidence="9">
    <location>
        <begin position="180"/>
        <end position="205"/>
    </location>
</feature>
<keyword evidence="2 9" id="KW-0812">Transmembrane</keyword>
<organism evidence="10 11">
    <name type="scientific">Melanoplus sanguinipes entomopoxvirus</name>
    <name type="common">MsEPV</name>
    <dbReference type="NCBI Taxonomy" id="83191"/>
    <lineage>
        <taxon>Viruses</taxon>
        <taxon>Varidnaviria</taxon>
        <taxon>Bamfordvirae</taxon>
        <taxon>Nucleocytoviricota</taxon>
        <taxon>Pokkesviricetes</taxon>
        <taxon>Chitovirales</taxon>
        <taxon>Poxviridae</taxon>
        <taxon>Entomopoxvirinae</taxon>
        <taxon>Deltaentomopoxvirus</taxon>
        <taxon>Deltaentomopoxvirus msanguinipes</taxon>
    </lineage>
</organism>
<keyword evidence="5 9" id="KW-1133">Transmembrane helix</keyword>
<comment type="subcellular location">
    <subcellularLocation>
        <location evidence="1">Virion membrane</location>
        <topology evidence="1">Single-pass membrane protein</topology>
    </subcellularLocation>
</comment>
<reference evidence="10 11" key="1">
    <citation type="journal article" date="1999" name="J. Virol.">
        <title>The genome of Melanoplus sanguinipes entomopoxvirus.</title>
        <authorList>
            <person name="Afonso C.L."/>
            <person name="Tulman E.R."/>
            <person name="Lu Z."/>
            <person name="Oma E."/>
            <person name="Kutish G.F."/>
            <person name="Rock D.L."/>
        </authorList>
    </citation>
    <scope>NUCLEOTIDE SEQUENCE [LARGE SCALE GENOMIC DNA]</scope>
    <source>
        <strain evidence="10">Tucson</strain>
    </source>
</reference>
<evidence type="ECO:0000313" key="10">
    <source>
        <dbReference type="EMBL" id="AAC97643.1"/>
    </source>
</evidence>
<evidence type="ECO:0000256" key="1">
    <source>
        <dbReference type="ARBA" id="ARBA00004381"/>
    </source>
</evidence>
<keyword evidence="4" id="KW-0426">Late protein</keyword>
<dbReference type="InterPro" id="IPR003472">
    <property type="entry name" value="Virion_mem_poxvirus_L1"/>
</dbReference>
<dbReference type="GO" id="GO:0055036">
    <property type="term" value="C:virion membrane"/>
    <property type="evidence" value="ECO:0007669"/>
    <property type="project" value="UniProtKB-SubCell"/>
</dbReference>
<organismHost>
    <name type="scientific">Melanoplus sanguinipes</name>
    <name type="common">Migratory grasshopper</name>
    <dbReference type="NCBI Taxonomy" id="65742"/>
</organismHost>
<evidence type="ECO:0000313" key="11">
    <source>
        <dbReference type="Proteomes" id="UP000172353"/>
    </source>
</evidence>
<evidence type="ECO:0000256" key="9">
    <source>
        <dbReference type="SAM" id="Phobius"/>
    </source>
</evidence>
<keyword evidence="3" id="KW-0946">Virion</keyword>
<comment type="function">
    <text evidence="8">Component of the entry fusion complex (EFC), which consists of 11 proteins. During cell infection, this complex mediates entry of the virion core into the host cytoplasm by a two-step mechanism consisting of lipid mixing of the viral and cellular membranes and subsequent pore formation.</text>
</comment>
<dbReference type="Pfam" id="PF02442">
    <property type="entry name" value="L1R_F9L"/>
    <property type="match status" value="1"/>
</dbReference>
<evidence type="ECO:0000256" key="8">
    <source>
        <dbReference type="ARBA" id="ARBA00034668"/>
    </source>
</evidence>